<keyword evidence="3" id="KW-1185">Reference proteome</keyword>
<feature type="region of interest" description="Disordered" evidence="1">
    <location>
        <begin position="50"/>
        <end position="70"/>
    </location>
</feature>
<dbReference type="GeneID" id="18936056"/>
<dbReference type="KEGG" id="mlr:MELLADRAFT_91900"/>
<name>F4S0S1_MELLP</name>
<organism evidence="3">
    <name type="scientific">Melampsora larici-populina (strain 98AG31 / pathotype 3-4-7)</name>
    <name type="common">Poplar leaf rust fungus</name>
    <dbReference type="NCBI Taxonomy" id="747676"/>
    <lineage>
        <taxon>Eukaryota</taxon>
        <taxon>Fungi</taxon>
        <taxon>Dikarya</taxon>
        <taxon>Basidiomycota</taxon>
        <taxon>Pucciniomycotina</taxon>
        <taxon>Pucciniomycetes</taxon>
        <taxon>Pucciniales</taxon>
        <taxon>Melampsoraceae</taxon>
        <taxon>Melampsora</taxon>
    </lineage>
</organism>
<dbReference type="HOGENOM" id="CLU_670997_0_0_1"/>
<reference evidence="3" key="1">
    <citation type="journal article" date="2011" name="Proc. Natl. Acad. Sci. U.S.A.">
        <title>Obligate biotrophy features unraveled by the genomic analysis of rust fungi.</title>
        <authorList>
            <person name="Duplessis S."/>
            <person name="Cuomo C.A."/>
            <person name="Lin Y.-C."/>
            <person name="Aerts A."/>
            <person name="Tisserant E."/>
            <person name="Veneault-Fourrey C."/>
            <person name="Joly D.L."/>
            <person name="Hacquard S."/>
            <person name="Amselem J."/>
            <person name="Cantarel B.L."/>
            <person name="Chiu R."/>
            <person name="Coutinho P.M."/>
            <person name="Feau N."/>
            <person name="Field M."/>
            <person name="Frey P."/>
            <person name="Gelhaye E."/>
            <person name="Goldberg J."/>
            <person name="Grabherr M.G."/>
            <person name="Kodira C.D."/>
            <person name="Kohler A."/>
            <person name="Kuees U."/>
            <person name="Lindquist E.A."/>
            <person name="Lucas S.M."/>
            <person name="Mago R."/>
            <person name="Mauceli E."/>
            <person name="Morin E."/>
            <person name="Murat C."/>
            <person name="Pangilinan J.L."/>
            <person name="Park R."/>
            <person name="Pearson M."/>
            <person name="Quesneville H."/>
            <person name="Rouhier N."/>
            <person name="Sakthikumar S."/>
            <person name="Salamov A.A."/>
            <person name="Schmutz J."/>
            <person name="Selles B."/>
            <person name="Shapiro H."/>
            <person name="Tanguay P."/>
            <person name="Tuskan G.A."/>
            <person name="Henrissat B."/>
            <person name="Van de Peer Y."/>
            <person name="Rouze P."/>
            <person name="Ellis J.G."/>
            <person name="Dodds P.N."/>
            <person name="Schein J.E."/>
            <person name="Zhong S."/>
            <person name="Hamelin R.C."/>
            <person name="Grigoriev I.V."/>
            <person name="Szabo L.J."/>
            <person name="Martin F."/>
        </authorList>
    </citation>
    <scope>NUCLEOTIDE SEQUENCE [LARGE SCALE GENOMIC DNA]</scope>
    <source>
        <strain evidence="3">98AG31 / pathotype 3-4-7</strain>
    </source>
</reference>
<evidence type="ECO:0000256" key="1">
    <source>
        <dbReference type="SAM" id="MobiDB-lite"/>
    </source>
</evidence>
<dbReference type="EMBL" id="GL883135">
    <property type="protein sequence ID" value="EGG01811.1"/>
    <property type="molecule type" value="Genomic_DNA"/>
</dbReference>
<feature type="region of interest" description="Disordered" evidence="1">
    <location>
        <begin position="1"/>
        <end position="37"/>
    </location>
</feature>
<dbReference type="AlphaFoldDB" id="F4S0S1"/>
<dbReference type="Proteomes" id="UP000001072">
    <property type="component" value="Unassembled WGS sequence"/>
</dbReference>
<protein>
    <submittedName>
        <fullName evidence="2">Uncharacterized protein</fullName>
    </submittedName>
</protein>
<evidence type="ECO:0000313" key="2">
    <source>
        <dbReference type="EMBL" id="EGG01811.1"/>
    </source>
</evidence>
<accession>F4S0S1</accession>
<evidence type="ECO:0000313" key="3">
    <source>
        <dbReference type="Proteomes" id="UP000001072"/>
    </source>
</evidence>
<dbReference type="InParanoid" id="F4S0S1"/>
<dbReference type="VEuPathDB" id="FungiDB:MELLADRAFT_91900"/>
<dbReference type="RefSeq" id="XP_007414911.1">
    <property type="nucleotide sequence ID" value="XM_007414849.1"/>
</dbReference>
<proteinExistence type="predicted"/>
<gene>
    <name evidence="2" type="ORF">MELLADRAFT_91900</name>
</gene>
<sequence length="482" mass="54154">MEGSSDISTEPGAGGGAGQENDPIMDQIHGQPDDERGLTFEQRVALRMAKEREAHKRQQQRKLEADEQCARKEPTDSIKLVGLTSAVQEWARALMGLPRQASHRTSPKITAAVLLQRHLPPEPTAEEVEHWAEYASKRTQYLEVNIQQKMDVAFARNPSANEAVKHQMRIKISKEAVLMFSKTNPPPKFSSRVAHATASVTTYDATRLSNAEVKFRQSGFSSITFQWTSPTTTPWNMAMLDTLVTSWLDVYNARAVPAGFPIDTSIDVPLETRDILFRWITNKRRVFQDEEKEKKLVSTPGGSDKLVKKKLTEREKVALKGIRKKLCEKRAAAVEPYLRHFAGPIKVLLNSQEVHSETEMDPEKPGKLRKIKLNWRTPQLDELIQLANAAAPQREGTKKQKDKLIEFFQSRGGYSPNVPEPEDQLPPKTLPRCLIKPEILTEGIDEITIDSLGLSDTPVDLQTAIELLRQKLGKGNTMTISS</sequence>